<comment type="caution">
    <text evidence="1">The sequence shown here is derived from an EMBL/GenBank/DDBJ whole genome shotgun (WGS) entry which is preliminary data.</text>
</comment>
<protein>
    <submittedName>
        <fullName evidence="1">Uncharacterized protein</fullName>
    </submittedName>
</protein>
<organism evidence="1 2">
    <name type="scientific">Pleurodeles waltl</name>
    <name type="common">Iberian ribbed newt</name>
    <dbReference type="NCBI Taxonomy" id="8319"/>
    <lineage>
        <taxon>Eukaryota</taxon>
        <taxon>Metazoa</taxon>
        <taxon>Chordata</taxon>
        <taxon>Craniata</taxon>
        <taxon>Vertebrata</taxon>
        <taxon>Euteleostomi</taxon>
        <taxon>Amphibia</taxon>
        <taxon>Batrachia</taxon>
        <taxon>Caudata</taxon>
        <taxon>Salamandroidea</taxon>
        <taxon>Salamandridae</taxon>
        <taxon>Pleurodelinae</taxon>
        <taxon>Pleurodeles</taxon>
    </lineage>
</organism>
<dbReference type="Proteomes" id="UP001066276">
    <property type="component" value="Chromosome 1_1"/>
</dbReference>
<gene>
    <name evidence="1" type="ORF">NDU88_005729</name>
</gene>
<dbReference type="AlphaFoldDB" id="A0AAV7WZH7"/>
<proteinExistence type="predicted"/>
<dbReference type="EMBL" id="JANPWB010000001">
    <property type="protein sequence ID" value="KAJ1218146.1"/>
    <property type="molecule type" value="Genomic_DNA"/>
</dbReference>
<reference evidence="1" key="1">
    <citation type="journal article" date="2022" name="bioRxiv">
        <title>Sequencing and chromosome-scale assembly of the giantPleurodeles waltlgenome.</title>
        <authorList>
            <person name="Brown T."/>
            <person name="Elewa A."/>
            <person name="Iarovenko S."/>
            <person name="Subramanian E."/>
            <person name="Araus A.J."/>
            <person name="Petzold A."/>
            <person name="Susuki M."/>
            <person name="Suzuki K.-i.T."/>
            <person name="Hayashi T."/>
            <person name="Toyoda A."/>
            <person name="Oliveira C."/>
            <person name="Osipova E."/>
            <person name="Leigh N.D."/>
            <person name="Simon A."/>
            <person name="Yun M.H."/>
        </authorList>
    </citation>
    <scope>NUCLEOTIDE SEQUENCE</scope>
    <source>
        <strain evidence="1">20211129_DDA</strain>
        <tissue evidence="1">Liver</tissue>
    </source>
</reference>
<evidence type="ECO:0000313" key="2">
    <source>
        <dbReference type="Proteomes" id="UP001066276"/>
    </source>
</evidence>
<accession>A0AAV7WZH7</accession>
<sequence length="77" mass="9008">MAESPQSWWSFHTRNFTACQYLREWGQQSPEPHDFPCSRNTCNFEAVFRAALATRRQAARVLNWRLSEYCLVALATP</sequence>
<evidence type="ECO:0000313" key="1">
    <source>
        <dbReference type="EMBL" id="KAJ1218146.1"/>
    </source>
</evidence>
<name>A0AAV7WZH7_PLEWA</name>
<keyword evidence="2" id="KW-1185">Reference proteome</keyword>